<gene>
    <name evidence="11" type="ORF">GGD88_002721</name>
</gene>
<dbReference type="InterPro" id="IPR058240">
    <property type="entry name" value="rSAM_sf"/>
</dbReference>
<dbReference type="InterPro" id="IPR006467">
    <property type="entry name" value="MiaB-like_bact"/>
</dbReference>
<reference evidence="11 12" key="1">
    <citation type="submission" date="2020-08" db="EMBL/GenBank/DDBJ databases">
        <title>Genome sequencing of Purple Non-Sulfur Bacteria from various extreme environments.</title>
        <authorList>
            <person name="Mayer M."/>
        </authorList>
    </citation>
    <scope>NUCLEOTIDE SEQUENCE [LARGE SCALE GENOMIC DNA]</scope>
    <source>
        <strain evidence="11 12">JA135</strain>
    </source>
</reference>
<evidence type="ECO:0000256" key="5">
    <source>
        <dbReference type="ARBA" id="ARBA00022723"/>
    </source>
</evidence>
<dbReference type="PANTHER" id="PTHR11918:SF45">
    <property type="entry name" value="THREONYLCARBAMOYLADENOSINE TRNA METHYLTHIOTRANSFERASE"/>
    <property type="match status" value="1"/>
</dbReference>
<dbReference type="InterPro" id="IPR006638">
    <property type="entry name" value="Elp3/MiaA/NifB-like_rSAM"/>
</dbReference>
<evidence type="ECO:0000313" key="12">
    <source>
        <dbReference type="Proteomes" id="UP000555728"/>
    </source>
</evidence>
<dbReference type="CDD" id="cd01335">
    <property type="entry name" value="Radical_SAM"/>
    <property type="match status" value="1"/>
</dbReference>
<name>A0A7W6WLR0_9PROT</name>
<comment type="cofactor">
    <cofactor evidence="1">
        <name>[4Fe-4S] cluster</name>
        <dbReference type="ChEBI" id="CHEBI:49883"/>
    </cofactor>
</comment>
<proteinExistence type="predicted"/>
<keyword evidence="5" id="KW-0479">Metal-binding</keyword>
<dbReference type="NCBIfam" id="TIGR00089">
    <property type="entry name" value="MiaB/RimO family radical SAM methylthiotransferase"/>
    <property type="match status" value="1"/>
</dbReference>
<dbReference type="InterPro" id="IPR005839">
    <property type="entry name" value="Methylthiotransferase"/>
</dbReference>
<sequence length="431" mass="46368">MSAPGSRTGPQVVTFGCRLNGYESEVMRDHARTAGLDDAIIVNTCAVTKEAERQARQAIRRLRRDNPGARLIVTGCAAQLDPARFAAMPEVDRVLGNTEKLEAESFREDTAPLLVTDIMQARETAGHLLTGFETRTRAFVQVQQGCDHRCTFCIIPYARGPNRSVPLGRLVEQVRTLVAGGTREVVLTGVDITSYGADLPGRPSLGEAVRRLLALVPDLPRLRLSSLDPVGVDADLLRLVAEDPRLLPHLHLSVQAGDDLILKRMKRRHLRHHVVDLAARLRDLRPGLALGADLIAGFPTETDAQADNTLALVDEADLSHLHVFPYSPRPGTPAARMPPVPGDVARARAAALRAAGARRLAARLAARVGGRADVLVETPGFGHTEDYLPVDLPATMAAPPGSVVRVRLTGAGPERLTGTTSAAETEERMSA</sequence>
<evidence type="ECO:0000256" key="7">
    <source>
        <dbReference type="ARBA" id="ARBA00023014"/>
    </source>
</evidence>
<dbReference type="PANTHER" id="PTHR11918">
    <property type="entry name" value="RADICAL SAM PROTEINS"/>
    <property type="match status" value="1"/>
</dbReference>
<keyword evidence="3 11" id="KW-0808">Transferase</keyword>
<dbReference type="SFLD" id="SFLDG01082">
    <property type="entry name" value="B12-binding_domain_containing"/>
    <property type="match status" value="1"/>
</dbReference>
<evidence type="ECO:0000256" key="1">
    <source>
        <dbReference type="ARBA" id="ARBA00001966"/>
    </source>
</evidence>
<feature type="domain" description="MTTase N-terminal" evidence="9">
    <location>
        <begin position="8"/>
        <end position="112"/>
    </location>
</feature>
<evidence type="ECO:0000256" key="6">
    <source>
        <dbReference type="ARBA" id="ARBA00023004"/>
    </source>
</evidence>
<dbReference type="InterPro" id="IPR023404">
    <property type="entry name" value="rSAM_horseshoe"/>
</dbReference>
<dbReference type="AlphaFoldDB" id="A0A7W6WLR0"/>
<evidence type="ECO:0000256" key="2">
    <source>
        <dbReference type="ARBA" id="ARBA00022485"/>
    </source>
</evidence>
<keyword evidence="12" id="KW-1185">Reference proteome</keyword>
<dbReference type="InterPro" id="IPR020612">
    <property type="entry name" value="Methylthiotransferase_CS"/>
</dbReference>
<dbReference type="GO" id="GO:0051539">
    <property type="term" value="F:4 iron, 4 sulfur cluster binding"/>
    <property type="evidence" value="ECO:0007669"/>
    <property type="project" value="UniProtKB-KW"/>
</dbReference>
<keyword evidence="2" id="KW-0004">4Fe-4S</keyword>
<dbReference type="PROSITE" id="PS51449">
    <property type="entry name" value="MTTASE_N"/>
    <property type="match status" value="1"/>
</dbReference>
<evidence type="ECO:0000256" key="8">
    <source>
        <dbReference type="SAM" id="MobiDB-lite"/>
    </source>
</evidence>
<dbReference type="Pfam" id="PF00919">
    <property type="entry name" value="UPF0004"/>
    <property type="match status" value="1"/>
</dbReference>
<accession>A0A7W6WLR0</accession>
<keyword evidence="4" id="KW-0949">S-adenosyl-L-methionine</keyword>
<dbReference type="InterPro" id="IPR007197">
    <property type="entry name" value="rSAM"/>
</dbReference>
<dbReference type="Pfam" id="PF04055">
    <property type="entry name" value="Radical_SAM"/>
    <property type="match status" value="1"/>
</dbReference>
<evidence type="ECO:0000259" key="9">
    <source>
        <dbReference type="PROSITE" id="PS51449"/>
    </source>
</evidence>
<dbReference type="EMBL" id="JACIGI010000025">
    <property type="protein sequence ID" value="MBB4286978.1"/>
    <property type="molecule type" value="Genomic_DNA"/>
</dbReference>
<evidence type="ECO:0000256" key="3">
    <source>
        <dbReference type="ARBA" id="ARBA00022679"/>
    </source>
</evidence>
<dbReference type="InterPro" id="IPR038135">
    <property type="entry name" value="Methylthiotransferase_N_sf"/>
</dbReference>
<dbReference type="Gene3D" id="3.40.50.12160">
    <property type="entry name" value="Methylthiotransferase, N-terminal domain"/>
    <property type="match status" value="1"/>
</dbReference>
<dbReference type="NCBIfam" id="TIGR01579">
    <property type="entry name" value="MiaB-like-C"/>
    <property type="match status" value="1"/>
</dbReference>
<dbReference type="PROSITE" id="PS51918">
    <property type="entry name" value="RADICAL_SAM"/>
    <property type="match status" value="1"/>
</dbReference>
<comment type="caution">
    <text evidence="11">The sequence shown here is derived from an EMBL/GenBank/DDBJ whole genome shotgun (WGS) entry which is preliminary data.</text>
</comment>
<organism evidence="11 12">
    <name type="scientific">Roseospira goensis</name>
    <dbReference type="NCBI Taxonomy" id="391922"/>
    <lineage>
        <taxon>Bacteria</taxon>
        <taxon>Pseudomonadati</taxon>
        <taxon>Pseudomonadota</taxon>
        <taxon>Alphaproteobacteria</taxon>
        <taxon>Rhodospirillales</taxon>
        <taxon>Rhodospirillaceae</taxon>
        <taxon>Roseospira</taxon>
    </lineage>
</organism>
<keyword evidence="6" id="KW-0408">Iron</keyword>
<dbReference type="InterPro" id="IPR013848">
    <property type="entry name" value="Methylthiotransferase_N"/>
</dbReference>
<feature type="domain" description="Radical SAM core" evidence="10">
    <location>
        <begin position="132"/>
        <end position="363"/>
    </location>
</feature>
<feature type="region of interest" description="Disordered" evidence="8">
    <location>
        <begin position="410"/>
        <end position="431"/>
    </location>
</feature>
<dbReference type="RefSeq" id="WP_184436298.1">
    <property type="nucleotide sequence ID" value="NZ_JACIGI010000025.1"/>
</dbReference>
<keyword evidence="7" id="KW-0411">Iron-sulfur</keyword>
<dbReference type="GO" id="GO:0046872">
    <property type="term" value="F:metal ion binding"/>
    <property type="evidence" value="ECO:0007669"/>
    <property type="project" value="UniProtKB-KW"/>
</dbReference>
<dbReference type="PROSITE" id="PS01278">
    <property type="entry name" value="MTTASE_RADICAL"/>
    <property type="match status" value="1"/>
</dbReference>
<dbReference type="SFLD" id="SFLDS00029">
    <property type="entry name" value="Radical_SAM"/>
    <property type="match status" value="1"/>
</dbReference>
<dbReference type="Gene3D" id="3.80.30.20">
    <property type="entry name" value="tm_1862 like domain"/>
    <property type="match status" value="1"/>
</dbReference>
<dbReference type="EC" id="2.8.4.5" evidence="11"/>
<dbReference type="GO" id="GO:0035598">
    <property type="term" value="F:tRNA (N(6)-L-threonylcarbamoyladenosine(37)-C(2))-methylthiotransferase activity"/>
    <property type="evidence" value="ECO:0007669"/>
    <property type="project" value="UniProtKB-EC"/>
</dbReference>
<evidence type="ECO:0000256" key="4">
    <source>
        <dbReference type="ARBA" id="ARBA00022691"/>
    </source>
</evidence>
<protein>
    <submittedName>
        <fullName evidence="11">Threonylcarbamoyladenosine tRNA methylthiotransferase MtaB</fullName>
        <ecNumber evidence="11">2.8.4.5</ecNumber>
    </submittedName>
</protein>
<evidence type="ECO:0000259" key="10">
    <source>
        <dbReference type="PROSITE" id="PS51918"/>
    </source>
</evidence>
<dbReference type="SMART" id="SM00729">
    <property type="entry name" value="Elp3"/>
    <property type="match status" value="1"/>
</dbReference>
<dbReference type="SUPFAM" id="SSF102114">
    <property type="entry name" value="Radical SAM enzymes"/>
    <property type="match status" value="1"/>
</dbReference>
<dbReference type="Proteomes" id="UP000555728">
    <property type="component" value="Unassembled WGS sequence"/>
</dbReference>
<evidence type="ECO:0000313" key="11">
    <source>
        <dbReference type="EMBL" id="MBB4286978.1"/>
    </source>
</evidence>